<gene>
    <name evidence="5" type="ORF">HHI36_022844</name>
</gene>
<dbReference type="GO" id="GO:0005737">
    <property type="term" value="C:cytoplasm"/>
    <property type="evidence" value="ECO:0007669"/>
    <property type="project" value="UniProtKB-SubCell"/>
</dbReference>
<evidence type="ECO:0008006" key="7">
    <source>
        <dbReference type="Google" id="ProtNLM"/>
    </source>
</evidence>
<dbReference type="InterPro" id="IPR039757">
    <property type="entry name" value="EIF2D"/>
</dbReference>
<dbReference type="PANTHER" id="PTHR12217:SF4">
    <property type="entry name" value="EUKARYOTIC TRANSLATION INITIATION FACTOR 2D"/>
    <property type="match status" value="1"/>
</dbReference>
<dbReference type="InterPro" id="IPR015947">
    <property type="entry name" value="PUA-like_sf"/>
</dbReference>
<evidence type="ECO:0000259" key="2">
    <source>
        <dbReference type="Pfam" id="PF17832"/>
    </source>
</evidence>
<evidence type="ECO:0000256" key="1">
    <source>
        <dbReference type="ARBA" id="ARBA00022490"/>
    </source>
</evidence>
<feature type="domain" description="Eukaryotic translation initiation factor 2D-like PUA RNA-binding" evidence="4">
    <location>
        <begin position="118"/>
        <end position="204"/>
    </location>
</feature>
<dbReference type="Proteomes" id="UP001516400">
    <property type="component" value="Unassembled WGS sequence"/>
</dbReference>
<feature type="domain" description="eIF2D winged helix" evidence="3">
    <location>
        <begin position="294"/>
        <end position="374"/>
    </location>
</feature>
<dbReference type="SUPFAM" id="SSF88697">
    <property type="entry name" value="PUA domain-like"/>
    <property type="match status" value="1"/>
</dbReference>
<dbReference type="AlphaFoldDB" id="A0ABD2PF68"/>
<dbReference type="InterPro" id="IPR041366">
    <property type="entry name" value="Pre-PUA"/>
</dbReference>
<dbReference type="PROSITE" id="PS50890">
    <property type="entry name" value="PUA"/>
    <property type="match status" value="1"/>
</dbReference>
<evidence type="ECO:0000313" key="5">
    <source>
        <dbReference type="EMBL" id="KAL3289419.1"/>
    </source>
</evidence>
<feature type="domain" description="Pre-PUA" evidence="2">
    <location>
        <begin position="26"/>
        <end position="114"/>
    </location>
</feature>
<comment type="caution">
    <text evidence="5">The sequence shown here is derived from an EMBL/GenBank/DDBJ whole genome shotgun (WGS) entry which is preliminary data.</text>
</comment>
<dbReference type="Pfam" id="PF25304">
    <property type="entry name" value="WHD_eIF2D"/>
    <property type="match status" value="1"/>
</dbReference>
<keyword evidence="1" id="KW-0963">Cytoplasm</keyword>
<keyword evidence="6" id="KW-1185">Reference proteome</keyword>
<dbReference type="InterPro" id="IPR057429">
    <property type="entry name" value="WH_eIF2D"/>
</dbReference>
<dbReference type="InterPro" id="IPR048248">
    <property type="entry name" value="PUA_eIF2d-like"/>
</dbReference>
<sequence length="487" mass="55195">MWLLILCLKYNLSNSFIFNLKIINMFRKPIKIKSNTPVKSSERKNIKDKIHKQYPILTEEDLNYMLPKKEALNNVKIVTASDETVLVYTIQKRPICFELYGKVFPTLNLLWQFPKLVHNFTTHKEVMEFINAGADLMLPGVLTPPPHTNLSKYGVLQKEDIVAINLSTNKASFAVGTAVMSSAEMGLTGGKGKCVKIIHFLGDKLCTLEGQSSLPLPNMGPPDWLKMSSYEEDFPSLGSMPRKVPLPADCDKVNNDLSETEIKVKDVPEEEKDSQVPEEATVDADQEITQEEMDELLHSCFFTAIKYSKTLTLPILTSNFYKLQVLAACPPHKNLDIKKSSFKKLKPFLDKMCQDNIISVKEIKKGVESVVAINKNHPKFESFYVKPEDRPGAKNQENSSSDAKTVIESYIITQAVLPIFSSGESKLHKGMKYKVPRLENILENMSPRINVNMTILSWFSLIQLLRRSVRAQMLLLGKKYMKKCANR</sequence>
<evidence type="ECO:0000313" key="6">
    <source>
        <dbReference type="Proteomes" id="UP001516400"/>
    </source>
</evidence>
<dbReference type="NCBIfam" id="TIGR00451">
    <property type="entry name" value="unchar_dom_2"/>
    <property type="match status" value="1"/>
</dbReference>
<evidence type="ECO:0000259" key="4">
    <source>
        <dbReference type="Pfam" id="PF26292"/>
    </source>
</evidence>
<dbReference type="Pfam" id="PF17832">
    <property type="entry name" value="Pre-PUA"/>
    <property type="match status" value="1"/>
</dbReference>
<dbReference type="PANTHER" id="PTHR12217">
    <property type="entry name" value="EUKARYOTIC TRANSLATION INITIATION FACTOR 2D"/>
    <property type="match status" value="1"/>
</dbReference>
<dbReference type="EMBL" id="JABFTP020000186">
    <property type="protein sequence ID" value="KAL3289419.1"/>
    <property type="molecule type" value="Genomic_DNA"/>
</dbReference>
<dbReference type="Pfam" id="PF26292">
    <property type="entry name" value="PUA_elF2D"/>
    <property type="match status" value="1"/>
</dbReference>
<dbReference type="Gene3D" id="3.10.400.20">
    <property type="match status" value="1"/>
</dbReference>
<evidence type="ECO:0000259" key="3">
    <source>
        <dbReference type="Pfam" id="PF25304"/>
    </source>
</evidence>
<dbReference type="CDD" id="cd21156">
    <property type="entry name" value="PUA_eIF2d-like"/>
    <property type="match status" value="1"/>
</dbReference>
<dbReference type="InterPro" id="IPR004521">
    <property type="entry name" value="Uncharacterised_CHP00451"/>
</dbReference>
<organism evidence="5 6">
    <name type="scientific">Cryptolaemus montrouzieri</name>
    <dbReference type="NCBI Taxonomy" id="559131"/>
    <lineage>
        <taxon>Eukaryota</taxon>
        <taxon>Metazoa</taxon>
        <taxon>Ecdysozoa</taxon>
        <taxon>Arthropoda</taxon>
        <taxon>Hexapoda</taxon>
        <taxon>Insecta</taxon>
        <taxon>Pterygota</taxon>
        <taxon>Neoptera</taxon>
        <taxon>Endopterygota</taxon>
        <taxon>Coleoptera</taxon>
        <taxon>Polyphaga</taxon>
        <taxon>Cucujiformia</taxon>
        <taxon>Coccinelloidea</taxon>
        <taxon>Coccinellidae</taxon>
        <taxon>Scymninae</taxon>
        <taxon>Scymnini</taxon>
        <taxon>Cryptolaemus</taxon>
    </lineage>
</organism>
<dbReference type="InterPro" id="IPR048247">
    <property type="entry name" value="eIF2D_N"/>
</dbReference>
<reference evidence="5 6" key="1">
    <citation type="journal article" date="2021" name="BMC Biol.">
        <title>Horizontally acquired antibacterial genes associated with adaptive radiation of ladybird beetles.</title>
        <authorList>
            <person name="Li H.S."/>
            <person name="Tang X.F."/>
            <person name="Huang Y.H."/>
            <person name="Xu Z.Y."/>
            <person name="Chen M.L."/>
            <person name="Du X.Y."/>
            <person name="Qiu B.Y."/>
            <person name="Chen P.T."/>
            <person name="Zhang W."/>
            <person name="Slipinski A."/>
            <person name="Escalona H.E."/>
            <person name="Waterhouse R.M."/>
            <person name="Zwick A."/>
            <person name="Pang H."/>
        </authorList>
    </citation>
    <scope>NUCLEOTIDE SEQUENCE [LARGE SCALE GENOMIC DNA]</scope>
    <source>
        <strain evidence="5">SYSU2018</strain>
    </source>
</reference>
<name>A0ABD2PF68_9CUCU</name>
<proteinExistence type="predicted"/>
<dbReference type="CDD" id="cd11610">
    <property type="entry name" value="eIF2D_N"/>
    <property type="match status" value="1"/>
</dbReference>
<protein>
    <recommendedName>
        <fullName evidence="7">Eukaryotic translation initiation factor 2D</fullName>
    </recommendedName>
</protein>
<accession>A0ABD2PF68</accession>